<evidence type="ECO:0000259" key="1">
    <source>
        <dbReference type="Pfam" id="PF13360"/>
    </source>
</evidence>
<dbReference type="InterPro" id="IPR015943">
    <property type="entry name" value="WD40/YVTN_repeat-like_dom_sf"/>
</dbReference>
<dbReference type="Gene3D" id="2.130.10.10">
    <property type="entry name" value="YVTN repeat-like/Quinoprotein amine dehydrogenase"/>
    <property type="match status" value="1"/>
</dbReference>
<dbReference type="SMART" id="SM00564">
    <property type="entry name" value="PQQ"/>
    <property type="match status" value="3"/>
</dbReference>
<dbReference type="AlphaFoldDB" id="T1CFH5"/>
<dbReference type="InterPro" id="IPR002372">
    <property type="entry name" value="PQQ_rpt_dom"/>
</dbReference>
<name>T1CFH5_9ZZZZ</name>
<dbReference type="SUPFAM" id="SSF50998">
    <property type="entry name" value="Quinoprotein alcohol dehydrogenase-like"/>
    <property type="match status" value="1"/>
</dbReference>
<dbReference type="EMBL" id="AUZX01006060">
    <property type="protein sequence ID" value="EQD65660.1"/>
    <property type="molecule type" value="Genomic_DNA"/>
</dbReference>
<sequence length="184" mass="19315">DKIGDAWRVAIGTGGGFRREITASPVVIGQTVVTMDSDAVVEAFDIAHGTRRWRLDTRAKKDRSTNIGGGLAIADDLLYAATGRGDLVAIDPAKGTERWRQSLAMPIRSAPTVADGRIFVVTIDDKIYALDANGGKQLWMHPAATVTTAALGLPAPAYAQGLVIAGFGSGDLLALRADSGTLAW</sequence>
<protein>
    <submittedName>
        <fullName evidence="2">PQQ enzyme repeat family protein</fullName>
    </submittedName>
</protein>
<dbReference type="PANTHER" id="PTHR34512">
    <property type="entry name" value="CELL SURFACE PROTEIN"/>
    <property type="match status" value="1"/>
</dbReference>
<feature type="domain" description="Pyrrolo-quinoline quinone repeat" evidence="1">
    <location>
        <begin position="38"/>
        <end position="184"/>
    </location>
</feature>
<reference evidence="2" key="1">
    <citation type="submission" date="2013-08" db="EMBL/GenBank/DDBJ databases">
        <authorList>
            <person name="Mendez C."/>
            <person name="Richter M."/>
            <person name="Ferrer M."/>
            <person name="Sanchez J."/>
        </authorList>
    </citation>
    <scope>NUCLEOTIDE SEQUENCE</scope>
</reference>
<dbReference type="InterPro" id="IPR018391">
    <property type="entry name" value="PQQ_b-propeller_rpt"/>
</dbReference>
<dbReference type="PANTHER" id="PTHR34512:SF30">
    <property type="entry name" value="OUTER MEMBRANE PROTEIN ASSEMBLY FACTOR BAMB"/>
    <property type="match status" value="1"/>
</dbReference>
<organism evidence="2">
    <name type="scientific">mine drainage metagenome</name>
    <dbReference type="NCBI Taxonomy" id="410659"/>
    <lineage>
        <taxon>unclassified sequences</taxon>
        <taxon>metagenomes</taxon>
        <taxon>ecological metagenomes</taxon>
    </lineage>
</organism>
<feature type="non-terminal residue" evidence="2">
    <location>
        <position position="184"/>
    </location>
</feature>
<gene>
    <name evidence="2" type="ORF">B1A_08485</name>
</gene>
<reference evidence="2" key="2">
    <citation type="journal article" date="2014" name="ISME J.">
        <title>Microbial stratification in low pH oxic and suboxic macroscopic growths along an acid mine drainage.</title>
        <authorList>
            <person name="Mendez-Garcia C."/>
            <person name="Mesa V."/>
            <person name="Sprenger R.R."/>
            <person name="Richter M."/>
            <person name="Diez M.S."/>
            <person name="Solano J."/>
            <person name="Bargiela R."/>
            <person name="Golyshina O.V."/>
            <person name="Manteca A."/>
            <person name="Ramos J.L."/>
            <person name="Gallego J.R."/>
            <person name="Llorente I."/>
            <person name="Martins Dos Santos V.A."/>
            <person name="Jensen O.N."/>
            <person name="Pelaez A.I."/>
            <person name="Sanchez J."/>
            <person name="Ferrer M."/>
        </authorList>
    </citation>
    <scope>NUCLEOTIDE SEQUENCE</scope>
</reference>
<proteinExistence type="predicted"/>
<feature type="non-terminal residue" evidence="2">
    <location>
        <position position="1"/>
    </location>
</feature>
<dbReference type="Pfam" id="PF13360">
    <property type="entry name" value="PQQ_2"/>
    <property type="match status" value="1"/>
</dbReference>
<evidence type="ECO:0000313" key="2">
    <source>
        <dbReference type="EMBL" id="EQD65660.1"/>
    </source>
</evidence>
<dbReference type="InterPro" id="IPR011047">
    <property type="entry name" value="Quinoprotein_ADH-like_sf"/>
</dbReference>
<comment type="caution">
    <text evidence="2">The sequence shown here is derived from an EMBL/GenBank/DDBJ whole genome shotgun (WGS) entry which is preliminary data.</text>
</comment>
<accession>T1CFH5</accession>